<keyword evidence="5 6" id="KW-0472">Membrane</keyword>
<comment type="similarity">
    <text evidence="2 6">Belongs to the 4-toluene sulfonate uptake permease (TSUP) (TC 2.A.102) family.</text>
</comment>
<evidence type="ECO:0000313" key="7">
    <source>
        <dbReference type="EMBL" id="GIU44156.1"/>
    </source>
</evidence>
<feature type="transmembrane region" description="Helical" evidence="6">
    <location>
        <begin position="84"/>
        <end position="104"/>
    </location>
</feature>
<dbReference type="RefSeq" id="WP_110456606.1">
    <property type="nucleotide sequence ID" value="NZ_BPFB01000008.1"/>
</dbReference>
<dbReference type="PANTHER" id="PTHR43483">
    <property type="entry name" value="MEMBRANE TRANSPORTER PROTEIN HI_0806-RELATED"/>
    <property type="match status" value="1"/>
</dbReference>
<feature type="transmembrane region" description="Helical" evidence="6">
    <location>
        <begin position="141"/>
        <end position="171"/>
    </location>
</feature>
<comment type="subcellular location">
    <subcellularLocation>
        <location evidence="6">Cell membrane</location>
        <topology evidence="6">Multi-pass membrane protein</topology>
    </subcellularLocation>
    <subcellularLocation>
        <location evidence="1">Membrane</location>
        <topology evidence="1">Multi-pass membrane protein</topology>
    </subcellularLocation>
</comment>
<gene>
    <name evidence="7" type="ORF">TUM4630_09150</name>
</gene>
<reference evidence="7 8" key="1">
    <citation type="submission" date="2021-05" db="EMBL/GenBank/DDBJ databases">
        <title>Molecular characterization for Shewanella algae harboring chromosomal blaOXA-55-like strains isolated from clinical and environment sample.</title>
        <authorList>
            <person name="Ohama Y."/>
            <person name="Aoki K."/>
            <person name="Harada S."/>
            <person name="Moriya K."/>
            <person name="Ishii Y."/>
            <person name="Tateda K."/>
        </authorList>
    </citation>
    <scope>NUCLEOTIDE SEQUENCE [LARGE SCALE GENOMIC DNA]</scope>
    <source>
        <strain evidence="7 8">LMG 23746</strain>
    </source>
</reference>
<feature type="transmembrane region" description="Helical" evidence="6">
    <location>
        <begin position="178"/>
        <end position="202"/>
    </location>
</feature>
<evidence type="ECO:0000256" key="2">
    <source>
        <dbReference type="ARBA" id="ARBA00009142"/>
    </source>
</evidence>
<protein>
    <recommendedName>
        <fullName evidence="6">Probable membrane transporter protein</fullName>
    </recommendedName>
</protein>
<dbReference type="Pfam" id="PF01925">
    <property type="entry name" value="TauE"/>
    <property type="match status" value="1"/>
</dbReference>
<comment type="caution">
    <text evidence="7">The sequence shown here is derived from an EMBL/GenBank/DDBJ whole genome shotgun (WGS) entry which is preliminary data.</text>
</comment>
<dbReference type="EMBL" id="BPFB01000008">
    <property type="protein sequence ID" value="GIU44156.1"/>
    <property type="molecule type" value="Genomic_DNA"/>
</dbReference>
<feature type="transmembrane region" description="Helical" evidence="6">
    <location>
        <begin position="111"/>
        <end position="129"/>
    </location>
</feature>
<name>A0ABQ4PAK4_9GAMM</name>
<evidence type="ECO:0000256" key="6">
    <source>
        <dbReference type="RuleBase" id="RU363041"/>
    </source>
</evidence>
<keyword evidence="6" id="KW-1003">Cell membrane</keyword>
<evidence type="ECO:0000256" key="3">
    <source>
        <dbReference type="ARBA" id="ARBA00022692"/>
    </source>
</evidence>
<keyword evidence="3 6" id="KW-0812">Transmembrane</keyword>
<feature type="transmembrane region" description="Helical" evidence="6">
    <location>
        <begin position="50"/>
        <end position="72"/>
    </location>
</feature>
<keyword evidence="8" id="KW-1185">Reference proteome</keyword>
<feature type="transmembrane region" description="Helical" evidence="6">
    <location>
        <begin position="214"/>
        <end position="234"/>
    </location>
</feature>
<dbReference type="Proteomes" id="UP000761574">
    <property type="component" value="Unassembled WGS sequence"/>
</dbReference>
<dbReference type="InterPro" id="IPR002781">
    <property type="entry name" value="TM_pro_TauE-like"/>
</dbReference>
<sequence length="263" mass="27479">MLTIFFSCVALGAFIGFMAGLLGIGGGIIAVPVLLYLLPQAGIVPEHLTHVAIATSLAAIILTSFSSARAHHSHGNVPWSLLKIMLPGFILGALLAGFIATLFAADTLKQAFAIFVIFMAIQMMFPYKAPAVTRPLPHRAVLFSVSLLVAIIAALMGIGGGALLVPFLCWCGLQIRQAIGFSSVTGLTIALFGSVSYVIAGWGEPGLADYTLGYVYLPALIGIVSTSMLTAPFGAKAASILPTPRLKKIFALLLMVIGLKLAL</sequence>
<evidence type="ECO:0000256" key="4">
    <source>
        <dbReference type="ARBA" id="ARBA00022989"/>
    </source>
</evidence>
<feature type="transmembrane region" description="Helical" evidence="6">
    <location>
        <begin position="12"/>
        <end position="38"/>
    </location>
</feature>
<accession>A0ABQ4PAK4</accession>
<evidence type="ECO:0000256" key="5">
    <source>
        <dbReference type="ARBA" id="ARBA00023136"/>
    </source>
</evidence>
<dbReference type="PANTHER" id="PTHR43483:SF3">
    <property type="entry name" value="MEMBRANE TRANSPORTER PROTEIN HI_0806-RELATED"/>
    <property type="match status" value="1"/>
</dbReference>
<keyword evidence="4 6" id="KW-1133">Transmembrane helix</keyword>
<proteinExistence type="inferred from homology"/>
<evidence type="ECO:0000313" key="8">
    <source>
        <dbReference type="Proteomes" id="UP000761574"/>
    </source>
</evidence>
<evidence type="ECO:0000256" key="1">
    <source>
        <dbReference type="ARBA" id="ARBA00004141"/>
    </source>
</evidence>
<organism evidence="7 8">
    <name type="scientific">Shewanella algidipiscicola</name>
    <dbReference type="NCBI Taxonomy" id="614070"/>
    <lineage>
        <taxon>Bacteria</taxon>
        <taxon>Pseudomonadati</taxon>
        <taxon>Pseudomonadota</taxon>
        <taxon>Gammaproteobacteria</taxon>
        <taxon>Alteromonadales</taxon>
        <taxon>Shewanellaceae</taxon>
        <taxon>Shewanella</taxon>
    </lineage>
</organism>